<dbReference type="Proteomes" id="UP000095751">
    <property type="component" value="Unassembled WGS sequence"/>
</dbReference>
<evidence type="ECO:0000313" key="3">
    <source>
        <dbReference type="Proteomes" id="UP000095751"/>
    </source>
</evidence>
<name>A0A1E7FIG9_9STRA</name>
<evidence type="ECO:0000259" key="1">
    <source>
        <dbReference type="Pfam" id="PF03457"/>
    </source>
</evidence>
<dbReference type="InterPro" id="IPR005114">
    <property type="entry name" value="Helicase_assoc"/>
</dbReference>
<dbReference type="EMBL" id="KV784357">
    <property type="protein sequence ID" value="OEU17958.1"/>
    <property type="molecule type" value="Genomic_DNA"/>
</dbReference>
<proteinExistence type="predicted"/>
<protein>
    <recommendedName>
        <fullName evidence="1">Helicase-associated domain-containing protein</fullName>
    </recommendedName>
</protein>
<dbReference type="AlphaFoldDB" id="A0A1E7FIG9"/>
<dbReference type="InParanoid" id="A0A1E7FIG9"/>
<dbReference type="Gene3D" id="6.10.140.530">
    <property type="match status" value="2"/>
</dbReference>
<dbReference type="KEGG" id="fcy:FRACYDRAFT_143275"/>
<gene>
    <name evidence="2" type="ORF">FRACYDRAFT_143275</name>
</gene>
<sequence>WYERCNELKVYWKKHGHCNVPRKNPNLGLWVMDQRTAKKKYEAGLKTPMTDYKLQHLADMDFQWNRYSEVWDQRFEELRKYKDDHGHCRLPQKGQLGIWAKEQRRSTVRARSSKERIAKLEAIGF</sequence>
<dbReference type="Pfam" id="PF03457">
    <property type="entry name" value="HA"/>
    <property type="match status" value="2"/>
</dbReference>
<organism evidence="2 3">
    <name type="scientific">Fragilariopsis cylindrus CCMP1102</name>
    <dbReference type="NCBI Taxonomy" id="635003"/>
    <lineage>
        <taxon>Eukaryota</taxon>
        <taxon>Sar</taxon>
        <taxon>Stramenopiles</taxon>
        <taxon>Ochrophyta</taxon>
        <taxon>Bacillariophyta</taxon>
        <taxon>Bacillariophyceae</taxon>
        <taxon>Bacillariophycidae</taxon>
        <taxon>Bacillariales</taxon>
        <taxon>Bacillariaceae</taxon>
        <taxon>Fragilariopsis</taxon>
    </lineage>
</organism>
<dbReference type="PANTHER" id="PTHR33418:SF1">
    <property type="entry name" value="HELICASE-ASSOCIATED DOMAIN-CONTAINING PROTEIN"/>
    <property type="match status" value="1"/>
</dbReference>
<accession>A0A1E7FIG9</accession>
<feature type="non-terminal residue" evidence="2">
    <location>
        <position position="1"/>
    </location>
</feature>
<evidence type="ECO:0000313" key="2">
    <source>
        <dbReference type="EMBL" id="OEU17958.1"/>
    </source>
</evidence>
<feature type="non-terminal residue" evidence="2">
    <location>
        <position position="125"/>
    </location>
</feature>
<dbReference type="PANTHER" id="PTHR33418">
    <property type="entry name" value="HELICASE-ASSOCIATED"/>
    <property type="match status" value="1"/>
</dbReference>
<feature type="domain" description="Helicase-associated" evidence="1">
    <location>
        <begin position="68"/>
        <end position="125"/>
    </location>
</feature>
<feature type="domain" description="Helicase-associated" evidence="1">
    <location>
        <begin position="1"/>
        <end position="62"/>
    </location>
</feature>
<keyword evidence="3" id="KW-1185">Reference proteome</keyword>
<reference evidence="2 3" key="1">
    <citation type="submission" date="2016-09" db="EMBL/GenBank/DDBJ databases">
        <title>Extensive genetic diversity and differential bi-allelic expression allows diatom success in the polar Southern Ocean.</title>
        <authorList>
            <consortium name="DOE Joint Genome Institute"/>
            <person name="Mock T."/>
            <person name="Otillar R.P."/>
            <person name="Strauss J."/>
            <person name="Dupont C."/>
            <person name="Frickenhaus S."/>
            <person name="Maumus F."/>
            <person name="Mcmullan M."/>
            <person name="Sanges R."/>
            <person name="Schmutz J."/>
            <person name="Toseland A."/>
            <person name="Valas R."/>
            <person name="Veluchamy A."/>
            <person name="Ward B.J."/>
            <person name="Allen A."/>
            <person name="Barry K."/>
            <person name="Falciatore A."/>
            <person name="Ferrante M."/>
            <person name="Fortunato A.E."/>
            <person name="Gloeckner G."/>
            <person name="Gruber A."/>
            <person name="Hipkin R."/>
            <person name="Janech M."/>
            <person name="Kroth P."/>
            <person name="Leese F."/>
            <person name="Lindquist E."/>
            <person name="Lyon B.R."/>
            <person name="Martin J."/>
            <person name="Mayer C."/>
            <person name="Parker M."/>
            <person name="Quesneville H."/>
            <person name="Raymond J."/>
            <person name="Uhlig C."/>
            <person name="Valentin K.U."/>
            <person name="Worden A.Z."/>
            <person name="Armbrust E.V."/>
            <person name="Bowler C."/>
            <person name="Green B."/>
            <person name="Moulton V."/>
            <person name="Van Oosterhout C."/>
            <person name="Grigoriev I."/>
        </authorList>
    </citation>
    <scope>NUCLEOTIDE SEQUENCE [LARGE SCALE GENOMIC DNA]</scope>
    <source>
        <strain evidence="2 3">CCMP1102</strain>
    </source>
</reference>
<dbReference type="OrthoDB" id="498381at2759"/>